<sequence length="200" mass="21257">MRRPTARLLTGTALAVVSLGLTVTNATAAFGGDSERGDYGRDDYGRGDRERGSHQRDHDRGGRGRLELSPRNARPGTVVTVSTGACGHDGHGRGEAWSLGVQNFRMDPRHDKERATGEFRVPDDVRPGDHEVRVRCDNGREATGELYVEHRGPSGHVRTGVGGSVGRDTTQIAAGVAVLATAAVGGTRLLRRRASGAQEG</sequence>
<feature type="chain" id="PRO_5016977303" description="Integral membrane protein" evidence="2">
    <location>
        <begin position="29"/>
        <end position="200"/>
    </location>
</feature>
<reference evidence="3 4" key="1">
    <citation type="submission" date="2018-07" db="EMBL/GenBank/DDBJ databases">
        <title>Streptomyces species from bats.</title>
        <authorList>
            <person name="Dunlap C."/>
        </authorList>
    </citation>
    <scope>NUCLEOTIDE SEQUENCE [LARGE SCALE GENOMIC DNA]</scope>
    <source>
        <strain evidence="3 4">AC230</strain>
    </source>
</reference>
<dbReference type="Proteomes" id="UP000253741">
    <property type="component" value="Unassembled WGS sequence"/>
</dbReference>
<dbReference type="RefSeq" id="WP_114626183.1">
    <property type="nucleotide sequence ID" value="NZ_QQNA01000224.1"/>
</dbReference>
<feature type="region of interest" description="Disordered" evidence="1">
    <location>
        <begin position="29"/>
        <end position="78"/>
    </location>
</feature>
<gene>
    <name evidence="3" type="ORF">DVH02_25435</name>
</gene>
<evidence type="ECO:0000256" key="1">
    <source>
        <dbReference type="SAM" id="MobiDB-lite"/>
    </source>
</evidence>
<name>A0A370B4V2_9ACTN</name>
<feature type="signal peptide" evidence="2">
    <location>
        <begin position="1"/>
        <end position="28"/>
    </location>
</feature>
<keyword evidence="2" id="KW-0732">Signal</keyword>
<protein>
    <recommendedName>
        <fullName evidence="5">Integral membrane protein</fullName>
    </recommendedName>
</protein>
<dbReference type="EMBL" id="QQNA01000224">
    <property type="protein sequence ID" value="RDG35409.1"/>
    <property type="molecule type" value="Genomic_DNA"/>
</dbReference>
<evidence type="ECO:0000313" key="4">
    <source>
        <dbReference type="Proteomes" id="UP000253741"/>
    </source>
</evidence>
<comment type="caution">
    <text evidence="3">The sequence shown here is derived from an EMBL/GenBank/DDBJ whole genome shotgun (WGS) entry which is preliminary data.</text>
</comment>
<dbReference type="OrthoDB" id="4246416at2"/>
<evidence type="ECO:0000256" key="2">
    <source>
        <dbReference type="SAM" id="SignalP"/>
    </source>
</evidence>
<dbReference type="AlphaFoldDB" id="A0A370B4V2"/>
<proteinExistence type="predicted"/>
<evidence type="ECO:0008006" key="5">
    <source>
        <dbReference type="Google" id="ProtNLM"/>
    </source>
</evidence>
<accession>A0A370B4V2</accession>
<feature type="compositionally biased region" description="Basic and acidic residues" evidence="1">
    <location>
        <begin position="33"/>
        <end position="68"/>
    </location>
</feature>
<evidence type="ECO:0000313" key="3">
    <source>
        <dbReference type="EMBL" id="RDG35409.1"/>
    </source>
</evidence>
<keyword evidence="4" id="KW-1185">Reference proteome</keyword>
<organism evidence="3 4">
    <name type="scientific">Streptomyces corynorhini</name>
    <dbReference type="NCBI Taxonomy" id="2282652"/>
    <lineage>
        <taxon>Bacteria</taxon>
        <taxon>Bacillati</taxon>
        <taxon>Actinomycetota</taxon>
        <taxon>Actinomycetes</taxon>
        <taxon>Kitasatosporales</taxon>
        <taxon>Streptomycetaceae</taxon>
        <taxon>Streptomyces</taxon>
    </lineage>
</organism>